<gene>
    <name evidence="2" type="ORF">OSB52_03460</name>
</gene>
<reference evidence="2" key="1">
    <citation type="submission" date="2022-10" db="EMBL/GenBank/DDBJ databases">
        <title>WGS of marine actinomycetes from Thailand.</title>
        <authorList>
            <person name="Thawai C."/>
        </authorList>
    </citation>
    <scope>NUCLEOTIDE SEQUENCE</scope>
    <source>
        <strain evidence="2">SW21</strain>
    </source>
</reference>
<feature type="transmembrane region" description="Helical" evidence="1">
    <location>
        <begin position="97"/>
        <end position="116"/>
    </location>
</feature>
<keyword evidence="3" id="KW-1185">Reference proteome</keyword>
<dbReference type="EMBL" id="JAPKFM010000002">
    <property type="protein sequence ID" value="MCX2963144.1"/>
    <property type="molecule type" value="Genomic_DNA"/>
</dbReference>
<keyword evidence="1" id="KW-0812">Transmembrane</keyword>
<organism evidence="2 3">
    <name type="scientific">Gordonia aquimaris</name>
    <dbReference type="NCBI Taxonomy" id="2984863"/>
    <lineage>
        <taxon>Bacteria</taxon>
        <taxon>Bacillati</taxon>
        <taxon>Actinomycetota</taxon>
        <taxon>Actinomycetes</taxon>
        <taxon>Mycobacteriales</taxon>
        <taxon>Gordoniaceae</taxon>
        <taxon>Gordonia</taxon>
    </lineage>
</organism>
<evidence type="ECO:0000256" key="1">
    <source>
        <dbReference type="SAM" id="Phobius"/>
    </source>
</evidence>
<evidence type="ECO:0000313" key="3">
    <source>
        <dbReference type="Proteomes" id="UP001143347"/>
    </source>
</evidence>
<keyword evidence="1" id="KW-0472">Membrane</keyword>
<sequence>MSDAEGTPPTNQTLQLDWMQWHPGDAHRADVEPPVEVDDPQAATTTSFAQPPVYRIFTPKPVEIAESDSATDVLRNAPTATGWSPPPRQAPDRFSRIVWSVVAVIVLVLAAATWALTVGPAKDWWVVDEAASGGSQSATVTACATPPTMTPRSASLTPDGLAVTVTAASSCADGDVLSNSAMQVAVSSSAGLVASGSFDFSSTPIALPGSESAGREITMTFPTGSYYGLPGSATAGLTVSLNPVGSTTTQELASLAVPVSVSPAQIYVPPGVDTEQAIAQALSAQADADRTEILTSGSDRWVAQLSSKQPGLVADGKVWTNQDILDEFASFYQRFSGARLLWSDEWPVFTSSGWWVSITSQTFPSGQAAVSWCAQQGFDRDHCLGKLISTTSGPAGTTVYLP</sequence>
<protein>
    <submittedName>
        <fullName evidence="2">Uncharacterized protein</fullName>
    </submittedName>
</protein>
<accession>A0A9X3D189</accession>
<dbReference type="AlphaFoldDB" id="A0A9X3D189"/>
<dbReference type="Proteomes" id="UP001143347">
    <property type="component" value="Unassembled WGS sequence"/>
</dbReference>
<evidence type="ECO:0000313" key="2">
    <source>
        <dbReference type="EMBL" id="MCX2963144.1"/>
    </source>
</evidence>
<name>A0A9X3D189_9ACTN</name>
<keyword evidence="1" id="KW-1133">Transmembrane helix</keyword>
<comment type="caution">
    <text evidence="2">The sequence shown here is derived from an EMBL/GenBank/DDBJ whole genome shotgun (WGS) entry which is preliminary data.</text>
</comment>
<proteinExistence type="predicted"/>
<dbReference type="RefSeq" id="WP_266060166.1">
    <property type="nucleotide sequence ID" value="NZ_JAPKFM010000002.1"/>
</dbReference>